<evidence type="ECO:0000256" key="10">
    <source>
        <dbReference type="RuleBase" id="RU361143"/>
    </source>
</evidence>
<dbReference type="GeneID" id="16067370"/>
<evidence type="ECO:0000256" key="3">
    <source>
        <dbReference type="ARBA" id="ARBA00004922"/>
    </source>
</evidence>
<comment type="similarity">
    <text evidence="4 10">Belongs to the OST1 family.</text>
</comment>
<name>F2TVG9_SALR5</name>
<evidence type="ECO:0000256" key="2">
    <source>
        <dbReference type="ARBA" id="ARBA00004115"/>
    </source>
</evidence>
<keyword evidence="9 10" id="KW-0472">Membrane</keyword>
<sequence length="449" mass="49137">MWRNSGVWAVLAVVLAVGAVGTGASLVNEDVTRTINAQTHLTNVEAKVTVKNTGSAAVHAYQVSDANIDGVLAFVSAKFEDSDDELPVRDGAVQVNIAAGKSVNLVITQVYTHAQKPFPTEIHQKDDQLVKFTGNLYFASEYPTTTQKTSVVVPGRLESFTKSKPYSNKGQELSYGPYTDVKANAHKDLSVHFESYTPFLTVTKLVREVTVSHWGYASISEDITIVHSGAKLVGEFSRLDLQRDPRAGRTALRSFTTRLPAAASGVNYRDVIGNISTSNLREEEDAVIVEIQPRFPLFGGWKTQYSLAYDVPSGEILSTEGSTYVMSTRFVGHVFDNQVVDEAEVRVVLPEGAADVQVNTPFPVDEQSEDVKVTYFDTTGRSVIVLKKANLVEEHMQDFTVSYTMPAGSTVREPLMAVAFFFALFVVAIVLNRVSLSIAPDVQADKKKQ</sequence>
<protein>
    <recommendedName>
        <fullName evidence="10">Dolichyl-diphosphooligosaccharide--protein glycosyltransferase subunit 1</fullName>
    </recommendedName>
</protein>
<dbReference type="InParanoid" id="F2TVG9"/>
<reference evidence="11" key="1">
    <citation type="submission" date="2009-08" db="EMBL/GenBank/DDBJ databases">
        <title>Annotation of Salpingoeca rosetta.</title>
        <authorList>
            <consortium name="The Broad Institute Genome Sequencing Platform"/>
            <person name="Russ C."/>
            <person name="Cuomo C."/>
            <person name="Burger G."/>
            <person name="Gray M.W."/>
            <person name="Holland P.W.H."/>
            <person name="King N."/>
            <person name="Lang F.B.F."/>
            <person name="Roger A.J."/>
            <person name="Ruiz-Trillo I."/>
            <person name="Young S.K."/>
            <person name="Zeng Q."/>
            <person name="Gargeya S."/>
            <person name="Alvarado L."/>
            <person name="Berlin A."/>
            <person name="Chapman S.B."/>
            <person name="Chen Z."/>
            <person name="Freedman E."/>
            <person name="Gellesch M."/>
            <person name="Goldberg J."/>
            <person name="Griggs A."/>
            <person name="Gujja S."/>
            <person name="Heilman E."/>
            <person name="Heiman D."/>
            <person name="Howarth C."/>
            <person name="Mehta T."/>
            <person name="Neiman D."/>
            <person name="Pearson M."/>
            <person name="Roberts A."/>
            <person name="Saif S."/>
            <person name="Shea T."/>
            <person name="Shenoy N."/>
            <person name="Sisk P."/>
            <person name="Stolte C."/>
            <person name="Sykes S."/>
            <person name="White J."/>
            <person name="Yandava C."/>
            <person name="Haas B."/>
            <person name="Nusbaum C."/>
            <person name="Birren B."/>
        </authorList>
    </citation>
    <scope>NUCLEOTIDE SEQUENCE [LARGE SCALE GENOMIC DNA]</scope>
    <source>
        <strain evidence="11">ATCC 50818</strain>
    </source>
</reference>
<dbReference type="EMBL" id="GL832955">
    <property type="protein sequence ID" value="EGD72065.1"/>
    <property type="molecule type" value="Genomic_DNA"/>
</dbReference>
<evidence type="ECO:0000256" key="6">
    <source>
        <dbReference type="ARBA" id="ARBA00022729"/>
    </source>
</evidence>
<dbReference type="Pfam" id="PF04597">
    <property type="entry name" value="Ribophorin_I"/>
    <property type="match status" value="1"/>
</dbReference>
<accession>F2TVG9</accession>
<dbReference type="eggNOG" id="KOG2291">
    <property type="taxonomic scope" value="Eukaryota"/>
</dbReference>
<keyword evidence="5 10" id="KW-0812">Transmembrane</keyword>
<dbReference type="RefSeq" id="XP_004998637.1">
    <property type="nucleotide sequence ID" value="XM_004998580.1"/>
</dbReference>
<evidence type="ECO:0000256" key="4">
    <source>
        <dbReference type="ARBA" id="ARBA00008905"/>
    </source>
</evidence>
<comment type="function">
    <text evidence="1 10">Subunit of the oligosaccharyl transferase (OST) complex that catalyzes the initial transfer of a defined glycan (Glc(3)Man(9)GlcNAc(2) in eukaryotes) from the lipid carrier dolichol-pyrophosphate to an asparagine residue within an Asn-X-Ser/Thr consensus motif in nascent polypeptide chains, the first step in protein N-glycosylation. N-glycosylation occurs cotranslationally and the complex associates with the Sec61 complex at the channel-forming translocon complex that mediates protein translocation across the endoplasmic reticulum (ER). All subunits are required for a maximal enzyme activity.</text>
</comment>
<comment type="subunit">
    <text evidence="10">Component of the oligosaccharyltransferase (OST) complex.</text>
</comment>
<dbReference type="GO" id="GO:0018279">
    <property type="term" value="P:protein N-linked glycosylation via asparagine"/>
    <property type="evidence" value="ECO:0007669"/>
    <property type="project" value="TreeGrafter"/>
</dbReference>
<dbReference type="FunCoup" id="F2TVG9">
    <property type="interactions" value="1742"/>
</dbReference>
<evidence type="ECO:0000256" key="5">
    <source>
        <dbReference type="ARBA" id="ARBA00022692"/>
    </source>
</evidence>
<keyword evidence="7 10" id="KW-0256">Endoplasmic reticulum</keyword>
<feature type="signal peptide" evidence="10">
    <location>
        <begin position="1"/>
        <end position="24"/>
    </location>
</feature>
<dbReference type="AlphaFoldDB" id="F2TVG9"/>
<dbReference type="PANTHER" id="PTHR21049:SF0">
    <property type="entry name" value="DOLICHYL-DIPHOSPHOOLIGOSACCHARIDE--PROTEIN GLYCOSYLTRANSFERASE SUBUNIT 1"/>
    <property type="match status" value="1"/>
</dbReference>
<evidence type="ECO:0000256" key="1">
    <source>
        <dbReference type="ARBA" id="ARBA00002791"/>
    </source>
</evidence>
<comment type="subcellular location">
    <subcellularLocation>
        <location evidence="2 10">Endoplasmic reticulum membrane</location>
        <topology evidence="2 10">Single-pass type I membrane protein</topology>
    </subcellularLocation>
</comment>
<keyword evidence="12" id="KW-1185">Reference proteome</keyword>
<dbReference type="OrthoDB" id="310030at2759"/>
<evidence type="ECO:0000313" key="11">
    <source>
        <dbReference type="EMBL" id="EGD72065.1"/>
    </source>
</evidence>
<keyword evidence="8 10" id="KW-1133">Transmembrane helix</keyword>
<organism evidence="12">
    <name type="scientific">Salpingoeca rosetta (strain ATCC 50818 / BSB-021)</name>
    <dbReference type="NCBI Taxonomy" id="946362"/>
    <lineage>
        <taxon>Eukaryota</taxon>
        <taxon>Choanoflagellata</taxon>
        <taxon>Craspedida</taxon>
        <taxon>Salpingoecidae</taxon>
        <taxon>Salpingoeca</taxon>
    </lineage>
</organism>
<evidence type="ECO:0000256" key="9">
    <source>
        <dbReference type="ARBA" id="ARBA00023136"/>
    </source>
</evidence>
<dbReference type="GO" id="GO:0008250">
    <property type="term" value="C:oligosaccharyltransferase complex"/>
    <property type="evidence" value="ECO:0007669"/>
    <property type="project" value="UniProtKB-UniRule"/>
</dbReference>
<evidence type="ECO:0000256" key="7">
    <source>
        <dbReference type="ARBA" id="ARBA00022824"/>
    </source>
</evidence>
<keyword evidence="6 10" id="KW-0732">Signal</keyword>
<evidence type="ECO:0000256" key="8">
    <source>
        <dbReference type="ARBA" id="ARBA00022989"/>
    </source>
</evidence>
<dbReference type="InterPro" id="IPR007676">
    <property type="entry name" value="Ribophorin_I"/>
</dbReference>
<dbReference type="UniPathway" id="UPA00378"/>
<dbReference type="KEGG" id="sre:PTSG_00084"/>
<comment type="pathway">
    <text evidence="3 10">Protein modification; protein glycosylation.</text>
</comment>
<proteinExistence type="inferred from homology"/>
<feature type="transmembrane region" description="Helical" evidence="10">
    <location>
        <begin position="415"/>
        <end position="439"/>
    </location>
</feature>
<feature type="chain" id="PRO_5005129355" description="Dolichyl-diphosphooligosaccharide--protein glycosyltransferase subunit 1" evidence="10">
    <location>
        <begin position="25"/>
        <end position="449"/>
    </location>
</feature>
<dbReference type="OMA" id="RYEYARE"/>
<dbReference type="PANTHER" id="PTHR21049">
    <property type="entry name" value="RIBOPHORIN I"/>
    <property type="match status" value="1"/>
</dbReference>
<gene>
    <name evidence="11" type="ORF">PTSG_00084</name>
</gene>
<dbReference type="Proteomes" id="UP000007799">
    <property type="component" value="Unassembled WGS sequence"/>
</dbReference>
<dbReference type="STRING" id="946362.F2TVG9"/>
<evidence type="ECO:0000313" key="12">
    <source>
        <dbReference type="Proteomes" id="UP000007799"/>
    </source>
</evidence>